<evidence type="ECO:0000313" key="3">
    <source>
        <dbReference type="EMBL" id="KAK4475883.1"/>
    </source>
</evidence>
<accession>A0AAE2D8X5</accession>
<sequence>MHTTIVPTINHILLNKDLRGFYAVVTNSGCGLGLSIALHLVRHGAVVICACAKCPENAVPLFAETKLFNVNNVTVASDQLYWILYNPLELTSIIQCVYNLQSLNWPLHACIITDDLLPPLAHWCFSQSFARLVSCLDAMTSYTVLHWLKSIFSIVKNCEIRVFNWIKKKVFSSWIPVSSCDCMSKTFPRLTSDGFEISIQCNYLAPALFLERLLKTRLVHTSHSLSVSSPGNGSFGDSTLRVVIVSSEIHKEGDLQHFVKKLDFARMLRTIPTSLYDNMKRYADSKLCMLLFTCEYQQRLRQCSRTTTLPFTTPTVLICTGCDPFSIYCSKRFLINIYHLFVKYPFLLLLQTIYYMSRPFGMSSDQVTANPIFCAVHSVTYLQQSITGHPKQIPYFDKCRLSTSLLNDIPAYELNLLSKTIFIHTMNTFCTYK</sequence>
<comment type="caution">
    <text evidence="3">The sequence shown here is derived from an EMBL/GenBank/DDBJ whole genome shotgun (WGS) entry which is preliminary data.</text>
</comment>
<dbReference type="Gene3D" id="3.40.50.720">
    <property type="entry name" value="NAD(P)-binding Rossmann-like Domain"/>
    <property type="match status" value="1"/>
</dbReference>
<protein>
    <submittedName>
        <fullName evidence="3">Uncharacterized protein</fullName>
    </submittedName>
</protein>
<dbReference type="EMBL" id="JALJAT010000001">
    <property type="protein sequence ID" value="KAK4475883.1"/>
    <property type="molecule type" value="Genomic_DNA"/>
</dbReference>
<keyword evidence="2" id="KW-0560">Oxidoreductase</keyword>
<dbReference type="InterPro" id="IPR036291">
    <property type="entry name" value="NAD(P)-bd_dom_sf"/>
</dbReference>
<dbReference type="AlphaFoldDB" id="A0AAE2D8X5"/>
<dbReference type="PANTHER" id="PTHR24320:SF148">
    <property type="entry name" value="NAD(P)-BINDING ROSSMANN-FOLD SUPERFAMILY PROTEIN"/>
    <property type="match status" value="1"/>
</dbReference>
<evidence type="ECO:0000313" key="4">
    <source>
        <dbReference type="Proteomes" id="UP001292079"/>
    </source>
</evidence>
<dbReference type="PANTHER" id="PTHR24320">
    <property type="entry name" value="RETINOL DEHYDROGENASE"/>
    <property type="match status" value="1"/>
</dbReference>
<evidence type="ECO:0000256" key="1">
    <source>
        <dbReference type="ARBA" id="ARBA00006484"/>
    </source>
</evidence>
<reference evidence="3" key="1">
    <citation type="submission" date="2022-04" db="EMBL/GenBank/DDBJ databases">
        <authorList>
            <person name="Xu L."/>
            <person name="Lv Z."/>
        </authorList>
    </citation>
    <scope>NUCLEOTIDE SEQUENCE</scope>
    <source>
        <strain evidence="3">LV_2022a</strain>
    </source>
</reference>
<dbReference type="GO" id="GO:0016491">
    <property type="term" value="F:oxidoreductase activity"/>
    <property type="evidence" value="ECO:0007669"/>
    <property type="project" value="UniProtKB-KW"/>
</dbReference>
<dbReference type="Proteomes" id="UP001292079">
    <property type="component" value="Unassembled WGS sequence"/>
</dbReference>
<dbReference type="SUPFAM" id="SSF51735">
    <property type="entry name" value="NAD(P)-binding Rossmann-fold domains"/>
    <property type="match status" value="1"/>
</dbReference>
<reference evidence="3" key="2">
    <citation type="journal article" date="2023" name="Infect Dis Poverty">
        <title>Chromosome-scale genome of the human blood fluke Schistosoma mekongi and its implications for public health.</title>
        <authorList>
            <person name="Zhou M."/>
            <person name="Xu L."/>
            <person name="Xu D."/>
            <person name="Chen W."/>
            <person name="Khan J."/>
            <person name="Hu Y."/>
            <person name="Huang H."/>
            <person name="Wei H."/>
            <person name="Zhang Y."/>
            <person name="Chusongsang P."/>
            <person name="Tanasarnprasert K."/>
            <person name="Hu X."/>
            <person name="Limpanont Y."/>
            <person name="Lv Z."/>
        </authorList>
    </citation>
    <scope>NUCLEOTIDE SEQUENCE</scope>
    <source>
        <strain evidence="3">LV_2022a</strain>
    </source>
</reference>
<gene>
    <name evidence="3" type="ORF">MN116_001129</name>
</gene>
<comment type="similarity">
    <text evidence="1">Belongs to the short-chain dehydrogenases/reductases (SDR) family.</text>
</comment>
<evidence type="ECO:0000256" key="2">
    <source>
        <dbReference type="ARBA" id="ARBA00023002"/>
    </source>
</evidence>
<proteinExistence type="inferred from homology"/>
<name>A0AAE2D8X5_SCHME</name>
<keyword evidence="4" id="KW-1185">Reference proteome</keyword>
<organism evidence="3 4">
    <name type="scientific">Schistosoma mekongi</name>
    <name type="common">Parasitic worm</name>
    <dbReference type="NCBI Taxonomy" id="38744"/>
    <lineage>
        <taxon>Eukaryota</taxon>
        <taxon>Metazoa</taxon>
        <taxon>Spiralia</taxon>
        <taxon>Lophotrochozoa</taxon>
        <taxon>Platyhelminthes</taxon>
        <taxon>Trematoda</taxon>
        <taxon>Digenea</taxon>
        <taxon>Strigeidida</taxon>
        <taxon>Schistosomatoidea</taxon>
        <taxon>Schistosomatidae</taxon>
        <taxon>Schistosoma</taxon>
    </lineage>
</organism>